<name>X1S9I6_9ZZZZ</name>
<dbReference type="EMBL" id="BARW01017622">
    <property type="protein sequence ID" value="GAI89707.1"/>
    <property type="molecule type" value="Genomic_DNA"/>
</dbReference>
<feature type="non-terminal residue" evidence="4">
    <location>
        <position position="1"/>
    </location>
</feature>
<evidence type="ECO:0000256" key="2">
    <source>
        <dbReference type="ARBA" id="ARBA00022695"/>
    </source>
</evidence>
<proteinExistence type="predicted"/>
<keyword evidence="1" id="KW-0808">Transferase</keyword>
<dbReference type="SUPFAM" id="SSF81301">
    <property type="entry name" value="Nucleotidyltransferase"/>
    <property type="match status" value="1"/>
</dbReference>
<accession>X1S9I6</accession>
<gene>
    <name evidence="4" type="ORF">S12H4_30392</name>
</gene>
<dbReference type="GO" id="GO:0006281">
    <property type="term" value="P:DNA repair"/>
    <property type="evidence" value="ECO:0007669"/>
    <property type="project" value="InterPro"/>
</dbReference>
<evidence type="ECO:0000256" key="1">
    <source>
        <dbReference type="ARBA" id="ARBA00022679"/>
    </source>
</evidence>
<feature type="domain" description="DNA polymerase beta thumb" evidence="3">
    <location>
        <begin position="79"/>
        <end position="140"/>
    </location>
</feature>
<dbReference type="InterPro" id="IPR022312">
    <property type="entry name" value="DNA_pol_X"/>
</dbReference>
<sequence length="140" mass="16019">KRLSPYCTKIEVAGSIRRQKPTVRDIDIVLIPSDLWNLSQQFKDLGPAVMSGDKLKRVNYHGVQIDLYFARPATWATLLLIRTGSKENNIRLCTLAKKRGWHLAANGDGLFNEKGERIAGDSEESIYKALRIPWQEPWER</sequence>
<dbReference type="GO" id="GO:0003677">
    <property type="term" value="F:DNA binding"/>
    <property type="evidence" value="ECO:0007669"/>
    <property type="project" value="InterPro"/>
</dbReference>
<reference evidence="4" key="1">
    <citation type="journal article" date="2014" name="Front. Microbiol.">
        <title>High frequency of phylogenetically diverse reductive dehalogenase-homologous genes in deep subseafloor sedimentary metagenomes.</title>
        <authorList>
            <person name="Kawai M."/>
            <person name="Futagami T."/>
            <person name="Toyoda A."/>
            <person name="Takaki Y."/>
            <person name="Nishi S."/>
            <person name="Hori S."/>
            <person name="Arai W."/>
            <person name="Tsubouchi T."/>
            <person name="Morono Y."/>
            <person name="Uchiyama I."/>
            <person name="Ito T."/>
            <person name="Fujiyama A."/>
            <person name="Inagaki F."/>
            <person name="Takami H."/>
        </authorList>
    </citation>
    <scope>NUCLEOTIDE SEQUENCE</scope>
    <source>
        <strain evidence="4">Expedition CK06-06</strain>
    </source>
</reference>
<evidence type="ECO:0000259" key="3">
    <source>
        <dbReference type="Pfam" id="PF14791"/>
    </source>
</evidence>
<dbReference type="Gene3D" id="3.30.460.10">
    <property type="entry name" value="Beta Polymerase, domain 2"/>
    <property type="match status" value="1"/>
</dbReference>
<dbReference type="GO" id="GO:0003887">
    <property type="term" value="F:DNA-directed DNA polymerase activity"/>
    <property type="evidence" value="ECO:0007669"/>
    <property type="project" value="InterPro"/>
</dbReference>
<evidence type="ECO:0000313" key="4">
    <source>
        <dbReference type="EMBL" id="GAI89707.1"/>
    </source>
</evidence>
<dbReference type="Gene3D" id="3.30.210.10">
    <property type="entry name" value="DNA polymerase, thumb domain"/>
    <property type="match status" value="1"/>
</dbReference>
<protein>
    <recommendedName>
        <fullName evidence="3">DNA polymerase beta thumb domain-containing protein</fullName>
    </recommendedName>
</protein>
<keyword evidence="2" id="KW-0548">Nucleotidyltransferase</keyword>
<dbReference type="Pfam" id="PF14791">
    <property type="entry name" value="DNA_pol_B_thumb"/>
    <property type="match status" value="1"/>
</dbReference>
<dbReference type="PANTHER" id="PTHR11276:SF28">
    <property type="entry name" value="DNA POLYMERASE LAMBDA"/>
    <property type="match status" value="1"/>
</dbReference>
<dbReference type="PANTHER" id="PTHR11276">
    <property type="entry name" value="DNA POLYMERASE TYPE-X FAMILY MEMBER"/>
    <property type="match status" value="1"/>
</dbReference>
<dbReference type="InterPro" id="IPR043519">
    <property type="entry name" value="NT_sf"/>
</dbReference>
<organism evidence="4">
    <name type="scientific">marine sediment metagenome</name>
    <dbReference type="NCBI Taxonomy" id="412755"/>
    <lineage>
        <taxon>unclassified sequences</taxon>
        <taxon>metagenomes</taxon>
        <taxon>ecological metagenomes</taxon>
    </lineage>
</organism>
<dbReference type="AlphaFoldDB" id="X1S9I6"/>
<comment type="caution">
    <text evidence="4">The sequence shown here is derived from an EMBL/GenBank/DDBJ whole genome shotgun (WGS) entry which is preliminary data.</text>
</comment>
<dbReference type="InterPro" id="IPR037160">
    <property type="entry name" value="DNA_Pol_thumb_sf"/>
</dbReference>
<dbReference type="InterPro" id="IPR029398">
    <property type="entry name" value="PolB_thumb"/>
</dbReference>